<evidence type="ECO:0000313" key="2">
    <source>
        <dbReference type="Proteomes" id="UP000735302"/>
    </source>
</evidence>
<dbReference type="AlphaFoldDB" id="A0AAV4CVP5"/>
<keyword evidence="2" id="KW-1185">Reference proteome</keyword>
<dbReference type="Proteomes" id="UP000735302">
    <property type="component" value="Unassembled WGS sequence"/>
</dbReference>
<accession>A0AAV4CVP5</accession>
<protein>
    <submittedName>
        <fullName evidence="1">Uncharacterized protein</fullName>
    </submittedName>
</protein>
<sequence>MRVDGQPFAPRPDRSPDSLDDILMIHNVVSHDSRRVKLPWAELRWQESNPCLNVFEDFTASSLAPSAANGQGCQWNCSKSLSKTALCSALS</sequence>
<name>A0AAV4CVP5_9GAST</name>
<organism evidence="1 2">
    <name type="scientific">Plakobranchus ocellatus</name>
    <dbReference type="NCBI Taxonomy" id="259542"/>
    <lineage>
        <taxon>Eukaryota</taxon>
        <taxon>Metazoa</taxon>
        <taxon>Spiralia</taxon>
        <taxon>Lophotrochozoa</taxon>
        <taxon>Mollusca</taxon>
        <taxon>Gastropoda</taxon>
        <taxon>Heterobranchia</taxon>
        <taxon>Euthyneura</taxon>
        <taxon>Panpulmonata</taxon>
        <taxon>Sacoglossa</taxon>
        <taxon>Placobranchoidea</taxon>
        <taxon>Plakobranchidae</taxon>
        <taxon>Plakobranchus</taxon>
    </lineage>
</organism>
<comment type="caution">
    <text evidence="1">The sequence shown here is derived from an EMBL/GenBank/DDBJ whole genome shotgun (WGS) entry which is preliminary data.</text>
</comment>
<reference evidence="1 2" key="1">
    <citation type="journal article" date="2021" name="Elife">
        <title>Chloroplast acquisition without the gene transfer in kleptoplastic sea slugs, Plakobranchus ocellatus.</title>
        <authorList>
            <person name="Maeda T."/>
            <person name="Takahashi S."/>
            <person name="Yoshida T."/>
            <person name="Shimamura S."/>
            <person name="Takaki Y."/>
            <person name="Nagai Y."/>
            <person name="Toyoda A."/>
            <person name="Suzuki Y."/>
            <person name="Arimoto A."/>
            <person name="Ishii H."/>
            <person name="Satoh N."/>
            <person name="Nishiyama T."/>
            <person name="Hasebe M."/>
            <person name="Maruyama T."/>
            <person name="Minagawa J."/>
            <person name="Obokata J."/>
            <person name="Shigenobu S."/>
        </authorList>
    </citation>
    <scope>NUCLEOTIDE SEQUENCE [LARGE SCALE GENOMIC DNA]</scope>
</reference>
<proteinExistence type="predicted"/>
<evidence type="ECO:0000313" key="1">
    <source>
        <dbReference type="EMBL" id="GFO35940.1"/>
    </source>
</evidence>
<dbReference type="EMBL" id="BLXT01007028">
    <property type="protein sequence ID" value="GFO35940.1"/>
    <property type="molecule type" value="Genomic_DNA"/>
</dbReference>
<gene>
    <name evidence="1" type="ORF">PoB_006244500</name>
</gene>